<feature type="domain" description="N-acetyltransferase" evidence="1">
    <location>
        <begin position="2"/>
        <end position="48"/>
    </location>
</feature>
<sequence>MINRSHIALLFVDSEFQGNGIGRGLIRYGIDLSLKKCSYLDTITVSSSA</sequence>
<dbReference type="SUPFAM" id="SSF55729">
    <property type="entry name" value="Acyl-CoA N-acyltransferases (Nat)"/>
    <property type="match status" value="1"/>
</dbReference>
<dbReference type="CDD" id="cd04301">
    <property type="entry name" value="NAT_SF"/>
    <property type="match status" value="1"/>
</dbReference>
<evidence type="ECO:0000313" key="3">
    <source>
        <dbReference type="Proteomes" id="UP000809273"/>
    </source>
</evidence>
<dbReference type="Gene3D" id="3.40.630.30">
    <property type="match status" value="1"/>
</dbReference>
<gene>
    <name evidence="2" type="ORF">JW984_11490</name>
</gene>
<organism evidence="2 3">
    <name type="scientific">Candidatus Zymogenus saltonus</name>
    <dbReference type="NCBI Taxonomy" id="2844893"/>
    <lineage>
        <taxon>Bacteria</taxon>
        <taxon>Deltaproteobacteria</taxon>
        <taxon>Candidatus Zymogenia</taxon>
        <taxon>Candidatus Zymogeniales</taxon>
        <taxon>Candidatus Zymogenaceae</taxon>
        <taxon>Candidatus Zymogenus</taxon>
    </lineage>
</organism>
<proteinExistence type="predicted"/>
<protein>
    <submittedName>
        <fullName evidence="2">GNAT family N-acetyltransferase</fullName>
    </submittedName>
</protein>
<dbReference type="AlphaFoldDB" id="A0A9D8KGL8"/>
<reference evidence="2" key="2">
    <citation type="submission" date="2021-01" db="EMBL/GenBank/DDBJ databases">
        <authorList>
            <person name="Hahn C.R."/>
            <person name="Youssef N.H."/>
            <person name="Elshahed M."/>
        </authorList>
    </citation>
    <scope>NUCLEOTIDE SEQUENCE</scope>
    <source>
        <strain evidence="2">Zod_Metabat.24</strain>
    </source>
</reference>
<evidence type="ECO:0000259" key="1">
    <source>
        <dbReference type="Pfam" id="PF13673"/>
    </source>
</evidence>
<dbReference type="GO" id="GO:0016747">
    <property type="term" value="F:acyltransferase activity, transferring groups other than amino-acyl groups"/>
    <property type="evidence" value="ECO:0007669"/>
    <property type="project" value="InterPro"/>
</dbReference>
<evidence type="ECO:0000313" key="2">
    <source>
        <dbReference type="EMBL" id="MBN1573809.1"/>
    </source>
</evidence>
<dbReference type="InterPro" id="IPR016181">
    <property type="entry name" value="Acyl_CoA_acyltransferase"/>
</dbReference>
<dbReference type="EMBL" id="JAFGIX010000057">
    <property type="protein sequence ID" value="MBN1573809.1"/>
    <property type="molecule type" value="Genomic_DNA"/>
</dbReference>
<accession>A0A9D8KGL8</accession>
<comment type="caution">
    <text evidence="2">The sequence shown here is derived from an EMBL/GenBank/DDBJ whole genome shotgun (WGS) entry which is preliminary data.</text>
</comment>
<dbReference type="Proteomes" id="UP000809273">
    <property type="component" value="Unassembled WGS sequence"/>
</dbReference>
<name>A0A9D8KGL8_9DELT</name>
<dbReference type="InterPro" id="IPR000182">
    <property type="entry name" value="GNAT_dom"/>
</dbReference>
<reference evidence="2" key="1">
    <citation type="journal article" date="2021" name="Environ. Microbiol.">
        <title>Genomic characterization of three novel Desulfobacterota classes expand the metabolic and phylogenetic diversity of the phylum.</title>
        <authorList>
            <person name="Murphy C.L."/>
            <person name="Biggerstaff J."/>
            <person name="Eichhorn A."/>
            <person name="Ewing E."/>
            <person name="Shahan R."/>
            <person name="Soriano D."/>
            <person name="Stewart S."/>
            <person name="VanMol K."/>
            <person name="Walker R."/>
            <person name="Walters P."/>
            <person name="Elshahed M.S."/>
            <person name="Youssef N.H."/>
        </authorList>
    </citation>
    <scope>NUCLEOTIDE SEQUENCE</scope>
    <source>
        <strain evidence="2">Zod_Metabat.24</strain>
    </source>
</reference>
<dbReference type="Pfam" id="PF13673">
    <property type="entry name" value="Acetyltransf_10"/>
    <property type="match status" value="1"/>
</dbReference>